<keyword evidence="1" id="KW-0547">Nucleotide-binding</keyword>
<dbReference type="NCBIfam" id="TIGR00231">
    <property type="entry name" value="small_GTP"/>
    <property type="match status" value="1"/>
</dbReference>
<dbReference type="InterPro" id="IPR005225">
    <property type="entry name" value="Small_GTP-bd"/>
</dbReference>
<dbReference type="CDD" id="cd16262">
    <property type="entry name" value="EFG_III"/>
    <property type="match status" value="1"/>
</dbReference>
<name>A0A085LZC5_9BILA</name>
<reference evidence="6 8" key="1">
    <citation type="journal article" date="2014" name="Nat. Genet.">
        <title>Genome and transcriptome of the porcine whipworm Trichuris suis.</title>
        <authorList>
            <person name="Jex A.R."/>
            <person name="Nejsum P."/>
            <person name="Schwarz E.M."/>
            <person name="Hu L."/>
            <person name="Young N.D."/>
            <person name="Hall R.S."/>
            <person name="Korhonen P.K."/>
            <person name="Liao S."/>
            <person name="Thamsborg S."/>
            <person name="Xia J."/>
            <person name="Xu P."/>
            <person name="Wang S."/>
            <person name="Scheerlinck J.P."/>
            <person name="Hofmann A."/>
            <person name="Sternberg P.W."/>
            <person name="Wang J."/>
            <person name="Gasser R.B."/>
        </authorList>
    </citation>
    <scope>NUCLEOTIDE SEQUENCE [LARGE SCALE GENOMIC DNA]</scope>
    <source>
        <strain evidence="7">DCEP-RM93F</strain>
        <strain evidence="6">DCEP-RM93M</strain>
    </source>
</reference>
<protein>
    <recommendedName>
        <fullName evidence="5">Tr-type G domain-containing protein</fullName>
    </recommendedName>
</protein>
<dbReference type="Gene3D" id="2.40.30.10">
    <property type="entry name" value="Translation factors"/>
    <property type="match status" value="1"/>
</dbReference>
<dbReference type="InterPro" id="IPR027417">
    <property type="entry name" value="P-loop_NTPase"/>
</dbReference>
<dbReference type="SUPFAM" id="SSF54211">
    <property type="entry name" value="Ribosomal protein S5 domain 2-like"/>
    <property type="match status" value="1"/>
</dbReference>
<evidence type="ECO:0000256" key="3">
    <source>
        <dbReference type="ARBA" id="ARBA00023128"/>
    </source>
</evidence>
<keyword evidence="3" id="KW-0496">Mitochondrion</keyword>
<accession>A0A085LZC5</accession>
<evidence type="ECO:0000256" key="2">
    <source>
        <dbReference type="ARBA" id="ARBA00022917"/>
    </source>
</evidence>
<dbReference type="Pfam" id="PF14492">
    <property type="entry name" value="EFG_III"/>
    <property type="match status" value="1"/>
</dbReference>
<dbReference type="AlphaFoldDB" id="A0A085LZC5"/>
<dbReference type="Gene3D" id="3.30.70.870">
    <property type="entry name" value="Elongation Factor G (Translational Gtpase), domain 3"/>
    <property type="match status" value="1"/>
</dbReference>
<dbReference type="PRINTS" id="PR00315">
    <property type="entry name" value="ELONGATNFCT"/>
</dbReference>
<dbReference type="SUPFAM" id="SSF52540">
    <property type="entry name" value="P-loop containing nucleoside triphosphate hydrolases"/>
    <property type="match status" value="1"/>
</dbReference>
<dbReference type="Pfam" id="PF22042">
    <property type="entry name" value="EF-G_D2"/>
    <property type="match status" value="1"/>
</dbReference>
<sequence>MLRSGDMVFVDCEVQRCYASVGPFSCRQEEIELNFLRNVALIAHIDAGKTTTTERMLYASGTTKNMGNVDEGTTVCDFMAQERERGITIAAAAVCFDWKSNRINLIDTPGHVDFTIEVEKSLRVVDGALIILDASVGVEVQTLAVWNQAVNFNLPALIFLNKTDKRGVNIDNCLSSIREKMNITPLLLSYPLLDEDGNICGYVDLASMTAFKWRYGESGESKHAAGMVLKDELTKKAESFRENLIGQLAELDQEMTKEVLSNDEPVSADSVKECICRVTEKRLVLPVLFGSAQRNQGVHTLLDAVCRYLPSPFVNNSRVSAFYSRRLCCLAFKIMHDRYLGCLTYLRIYKGKLQTNTKIYNVNRDCAEIVSKIFIPFGDTMNSVGCAGPGQIVAITGLKETCTGDTLTDKLLSVETSHSKGKSVYPPANRQKLLLAGVSLPDPVYKCIIEPSTVGYQSKLDSALKELVREDPSLRVYIDEDSQETVLEGMGELQIDVVKDRLLREYGLEVFLGPLQINYRETVTKTAQFKHHLEQMVHGRQKAVSIKLTVGPRPGEGQLKGLEIAHFQGEKFLEDRFPEHVLQAVRNGCLNAAVHGPLLSARVQDVFARLEGMDVDQGTPLPTVAACANQCFVEAIRKASPVLLEPVVELVVTVPEEHSHNVLSDLAFRGSHVLNFEFPEGHLKRIHAVAPLSEMTDYATALRTLTSGTANFRVSFVHYKPLSAEKTAEVIRKYENGSRTCFPEDLLSVGMESFSRAIRTSKGSEVENGMAKENLVLKEVVEAEPAASTGELALRPAMSSNRKLPPTNGECKKVNEIYSHEVSDKQKLTRLNACGKLIDRHQEEPPLEHIFTCDEK</sequence>
<evidence type="ECO:0000256" key="4">
    <source>
        <dbReference type="ARBA" id="ARBA00023134"/>
    </source>
</evidence>
<evidence type="ECO:0000256" key="1">
    <source>
        <dbReference type="ARBA" id="ARBA00022741"/>
    </source>
</evidence>
<dbReference type="InterPro" id="IPR009000">
    <property type="entry name" value="Transl_B-barrel_sf"/>
</dbReference>
<dbReference type="PANTHER" id="PTHR43261">
    <property type="entry name" value="TRANSLATION ELONGATION FACTOR G-RELATED"/>
    <property type="match status" value="1"/>
</dbReference>
<evidence type="ECO:0000313" key="7">
    <source>
        <dbReference type="EMBL" id="KFD69517.1"/>
    </source>
</evidence>
<dbReference type="GO" id="GO:0003924">
    <property type="term" value="F:GTPase activity"/>
    <property type="evidence" value="ECO:0007669"/>
    <property type="project" value="InterPro"/>
</dbReference>
<dbReference type="SMART" id="SM00838">
    <property type="entry name" value="EFG_C"/>
    <property type="match status" value="1"/>
</dbReference>
<dbReference type="Gene3D" id="3.30.70.240">
    <property type="match status" value="1"/>
</dbReference>
<keyword evidence="4" id="KW-0342">GTP-binding</keyword>
<dbReference type="SMART" id="SM00889">
    <property type="entry name" value="EFG_IV"/>
    <property type="match status" value="1"/>
</dbReference>
<organism evidence="6 8">
    <name type="scientific">Trichuris suis</name>
    <name type="common">pig whipworm</name>
    <dbReference type="NCBI Taxonomy" id="68888"/>
    <lineage>
        <taxon>Eukaryota</taxon>
        <taxon>Metazoa</taxon>
        <taxon>Ecdysozoa</taxon>
        <taxon>Nematoda</taxon>
        <taxon>Enoplea</taxon>
        <taxon>Dorylaimia</taxon>
        <taxon>Trichinellida</taxon>
        <taxon>Trichuridae</taxon>
        <taxon>Trichuris</taxon>
    </lineage>
</organism>
<dbReference type="Proteomes" id="UP000030758">
    <property type="component" value="Unassembled WGS sequence"/>
</dbReference>
<dbReference type="GO" id="GO:0032790">
    <property type="term" value="P:ribosome disassembly"/>
    <property type="evidence" value="ECO:0007669"/>
    <property type="project" value="TreeGrafter"/>
</dbReference>
<gene>
    <name evidence="6" type="ORF">M513_08821</name>
    <name evidence="7" type="ORF">M514_08821</name>
</gene>
<dbReference type="SUPFAM" id="SSF54980">
    <property type="entry name" value="EF-G C-terminal domain-like"/>
    <property type="match status" value="2"/>
</dbReference>
<evidence type="ECO:0000313" key="6">
    <source>
        <dbReference type="EMBL" id="KFD50321.1"/>
    </source>
</evidence>
<dbReference type="InterPro" id="IPR053905">
    <property type="entry name" value="EF-G-like_DII"/>
</dbReference>
<dbReference type="InterPro" id="IPR000795">
    <property type="entry name" value="T_Tr_GTP-bd_dom"/>
</dbReference>
<dbReference type="InterPro" id="IPR014721">
    <property type="entry name" value="Ribsml_uS5_D2-typ_fold_subgr"/>
</dbReference>
<feature type="domain" description="Tr-type G" evidence="5">
    <location>
        <begin position="34"/>
        <end position="313"/>
    </location>
</feature>
<dbReference type="GO" id="GO:0005525">
    <property type="term" value="F:GTP binding"/>
    <property type="evidence" value="ECO:0007669"/>
    <property type="project" value="UniProtKB-KW"/>
</dbReference>
<dbReference type="PROSITE" id="PS00301">
    <property type="entry name" value="G_TR_1"/>
    <property type="match status" value="1"/>
</dbReference>
<dbReference type="CDD" id="cd03713">
    <property type="entry name" value="EFG_mtEFG_C"/>
    <property type="match status" value="1"/>
</dbReference>
<dbReference type="Pfam" id="PF00679">
    <property type="entry name" value="EFG_C"/>
    <property type="match status" value="1"/>
</dbReference>
<dbReference type="PANTHER" id="PTHR43261:SF1">
    <property type="entry name" value="RIBOSOME-RELEASING FACTOR 2, MITOCHONDRIAL"/>
    <property type="match status" value="1"/>
</dbReference>
<dbReference type="PROSITE" id="PS51722">
    <property type="entry name" value="G_TR_2"/>
    <property type="match status" value="1"/>
</dbReference>
<dbReference type="EMBL" id="KL363255">
    <property type="protein sequence ID" value="KFD50321.1"/>
    <property type="molecule type" value="Genomic_DNA"/>
</dbReference>
<evidence type="ECO:0000259" key="5">
    <source>
        <dbReference type="PROSITE" id="PS51722"/>
    </source>
</evidence>
<dbReference type="Proteomes" id="UP000030764">
    <property type="component" value="Unassembled WGS sequence"/>
</dbReference>
<keyword evidence="2" id="KW-0648">Protein biosynthesis</keyword>
<dbReference type="InterPro" id="IPR000640">
    <property type="entry name" value="EFG_V-like"/>
</dbReference>
<dbReference type="FunFam" id="3.40.50.300:FF:000514">
    <property type="entry name" value="Ribosome-releasing factor 2, mitochondrial"/>
    <property type="match status" value="1"/>
</dbReference>
<proteinExistence type="predicted"/>
<dbReference type="InterPro" id="IPR035647">
    <property type="entry name" value="EFG_III/V"/>
</dbReference>
<dbReference type="Pfam" id="PF00009">
    <property type="entry name" value="GTP_EFTU"/>
    <property type="match status" value="1"/>
</dbReference>
<dbReference type="InterPro" id="IPR041095">
    <property type="entry name" value="EFG_II"/>
</dbReference>
<dbReference type="Gene3D" id="3.40.50.300">
    <property type="entry name" value="P-loop containing nucleotide triphosphate hydrolases"/>
    <property type="match status" value="1"/>
</dbReference>
<dbReference type="Gene3D" id="3.30.230.10">
    <property type="match status" value="1"/>
</dbReference>
<dbReference type="GO" id="GO:0032543">
    <property type="term" value="P:mitochondrial translation"/>
    <property type="evidence" value="ECO:0007669"/>
    <property type="project" value="TreeGrafter"/>
</dbReference>
<dbReference type="InterPro" id="IPR020568">
    <property type="entry name" value="Ribosomal_Su5_D2-typ_SF"/>
</dbReference>
<dbReference type="GO" id="GO:0005759">
    <property type="term" value="C:mitochondrial matrix"/>
    <property type="evidence" value="ECO:0007669"/>
    <property type="project" value="UniProtKB-ARBA"/>
</dbReference>
<keyword evidence="8" id="KW-1185">Reference proteome</keyword>
<dbReference type="InterPro" id="IPR031157">
    <property type="entry name" value="G_TR_CS"/>
</dbReference>
<dbReference type="InterPro" id="IPR009022">
    <property type="entry name" value="EFG_III"/>
</dbReference>
<dbReference type="SUPFAM" id="SSF50447">
    <property type="entry name" value="Translation proteins"/>
    <property type="match status" value="1"/>
</dbReference>
<dbReference type="InterPro" id="IPR035649">
    <property type="entry name" value="EFG_V"/>
</dbReference>
<dbReference type="EMBL" id="KL367495">
    <property type="protein sequence ID" value="KFD69517.1"/>
    <property type="molecule type" value="Genomic_DNA"/>
</dbReference>
<evidence type="ECO:0000313" key="8">
    <source>
        <dbReference type="Proteomes" id="UP000030764"/>
    </source>
</evidence>
<dbReference type="InterPro" id="IPR005517">
    <property type="entry name" value="Transl_elong_EFG/EF2_IV"/>
</dbReference>
<dbReference type="CDD" id="cd04088">
    <property type="entry name" value="EFG_mtEFG_II"/>
    <property type="match status" value="1"/>
</dbReference>